<keyword evidence="2" id="KW-0547">Nucleotide-binding</keyword>
<feature type="transmembrane region" description="Helical" evidence="6">
    <location>
        <begin position="13"/>
        <end position="33"/>
    </location>
</feature>
<dbReference type="CDD" id="cd05387">
    <property type="entry name" value="BY-kinase"/>
    <property type="match status" value="1"/>
</dbReference>
<dbReference type="AlphaFoldDB" id="A0A8J3EZK0"/>
<dbReference type="InterPro" id="IPR025669">
    <property type="entry name" value="AAA_dom"/>
</dbReference>
<evidence type="ECO:0000256" key="2">
    <source>
        <dbReference type="ARBA" id="ARBA00022741"/>
    </source>
</evidence>
<feature type="domain" description="AAA" evidence="7">
    <location>
        <begin position="284"/>
        <end position="405"/>
    </location>
</feature>
<dbReference type="Gene3D" id="3.40.50.300">
    <property type="entry name" value="P-loop containing nucleotide triphosphate hydrolases"/>
    <property type="match status" value="1"/>
</dbReference>
<evidence type="ECO:0000256" key="6">
    <source>
        <dbReference type="SAM" id="Phobius"/>
    </source>
</evidence>
<evidence type="ECO:0000259" key="7">
    <source>
        <dbReference type="Pfam" id="PF13614"/>
    </source>
</evidence>
<dbReference type="InterPro" id="IPR027417">
    <property type="entry name" value="P-loop_NTPase"/>
</dbReference>
<dbReference type="PANTHER" id="PTHR32309:SF31">
    <property type="entry name" value="CAPSULAR EXOPOLYSACCHARIDE FAMILY"/>
    <property type="match status" value="1"/>
</dbReference>
<dbReference type="Pfam" id="PF13614">
    <property type="entry name" value="AAA_31"/>
    <property type="match status" value="1"/>
</dbReference>
<keyword evidence="1" id="KW-0808">Transferase</keyword>
<proteinExistence type="predicted"/>
<dbReference type="EMBL" id="BMDH01000002">
    <property type="protein sequence ID" value="GGI14521.1"/>
    <property type="molecule type" value="Genomic_DNA"/>
</dbReference>
<keyword evidence="4" id="KW-0067">ATP-binding</keyword>
<dbReference type="InterPro" id="IPR050445">
    <property type="entry name" value="Bact_polysacc_biosynth/exp"/>
</dbReference>
<accession>A0A8J3EZK0</accession>
<dbReference type="GO" id="GO:0004715">
    <property type="term" value="F:non-membrane spanning protein tyrosine kinase activity"/>
    <property type="evidence" value="ECO:0007669"/>
    <property type="project" value="UniProtKB-EC"/>
</dbReference>
<gene>
    <name evidence="8" type="ORF">GCM10007377_11350</name>
</gene>
<dbReference type="InterPro" id="IPR005702">
    <property type="entry name" value="Wzc-like_C"/>
</dbReference>
<dbReference type="RefSeq" id="WP_188355273.1">
    <property type="nucleotide sequence ID" value="NZ_BMDH01000002.1"/>
</dbReference>
<evidence type="ECO:0000256" key="1">
    <source>
        <dbReference type="ARBA" id="ARBA00022679"/>
    </source>
</evidence>
<keyword evidence="3 8" id="KW-0418">Kinase</keyword>
<reference evidence="8" key="1">
    <citation type="journal article" date="2014" name="Int. J. Syst. Evol. Microbiol.">
        <title>Complete genome sequence of Corynebacterium casei LMG S-19264T (=DSM 44701T), isolated from a smear-ripened cheese.</title>
        <authorList>
            <consortium name="US DOE Joint Genome Institute (JGI-PGF)"/>
            <person name="Walter F."/>
            <person name="Albersmeier A."/>
            <person name="Kalinowski J."/>
            <person name="Ruckert C."/>
        </authorList>
    </citation>
    <scope>NUCLEOTIDE SEQUENCE</scope>
    <source>
        <strain evidence="8">CCM 8606</strain>
    </source>
</reference>
<feature type="transmembrane region" description="Helical" evidence="6">
    <location>
        <begin position="194"/>
        <end position="212"/>
    </location>
</feature>
<dbReference type="NCBIfam" id="TIGR01007">
    <property type="entry name" value="eps_fam"/>
    <property type="match status" value="1"/>
</dbReference>
<comment type="caution">
    <text evidence="8">The sequence shown here is derived from an EMBL/GenBank/DDBJ whole genome shotgun (WGS) entry which is preliminary data.</text>
</comment>
<dbReference type="GO" id="GO:0005886">
    <property type="term" value="C:plasma membrane"/>
    <property type="evidence" value="ECO:0007669"/>
    <property type="project" value="TreeGrafter"/>
</dbReference>
<keyword evidence="6" id="KW-0472">Membrane</keyword>
<dbReference type="PANTHER" id="PTHR32309">
    <property type="entry name" value="TYROSINE-PROTEIN KINASE"/>
    <property type="match status" value="1"/>
</dbReference>
<dbReference type="Proteomes" id="UP000619536">
    <property type="component" value="Unassembled WGS sequence"/>
</dbReference>
<dbReference type="SUPFAM" id="SSF52540">
    <property type="entry name" value="P-loop containing nucleoside triphosphate hydrolases"/>
    <property type="match status" value="1"/>
</dbReference>
<keyword evidence="5" id="KW-0829">Tyrosine-protein kinase</keyword>
<evidence type="ECO:0000256" key="4">
    <source>
        <dbReference type="ARBA" id="ARBA00022840"/>
    </source>
</evidence>
<keyword evidence="6" id="KW-0812">Transmembrane</keyword>
<sequence length="473" mass="51286">MTLADFVTVLKKHLSAVIATFVIAMAITLSLALTKTPQYTATAQYYASMRQEYLANELQSDSQNSPNGAYNAQGLNALKTQQDFIKAQTGMIPQLIKTSAVLQPIIDEYKVDTTPETLAKHITVGNGENSLFITVQVSNDSPNLAAKIANAIGKQANTQLSSKDINGQPISQISLTAIQPAVVPSQPSSSGRSTLLIGFLASVIVSIIAGVACEALDRKVREDSDITRLIDIPILGHLIQATALTGKPVIITSPNSYIAEQVRRLALNLQFIAPDKQQFSNVLVISSTEASDGKTTIATNLAVAYAERGEHVLLIDTDLRKPSVAQVLGINGKVGLTHLLTGRVSSEESFQMYWHNNLHVLPAGNQTTNPGMIINSRAMKHLLDRIAAEYDHVIIDTTPLNVANDATVFANMGCLLLLVVSRGKTLKGHLRRVIAELKTVNTLPVGAVLNRAKALRSDNSYYYHKYYGHERQK</sequence>
<evidence type="ECO:0000256" key="5">
    <source>
        <dbReference type="ARBA" id="ARBA00023137"/>
    </source>
</evidence>
<evidence type="ECO:0000313" key="9">
    <source>
        <dbReference type="Proteomes" id="UP000619536"/>
    </source>
</evidence>
<protein>
    <submittedName>
        <fullName evidence="8">Etk tyrosine kinase</fullName>
    </submittedName>
</protein>
<reference evidence="8" key="2">
    <citation type="submission" date="2020-09" db="EMBL/GenBank/DDBJ databases">
        <authorList>
            <person name="Sun Q."/>
            <person name="Sedlacek I."/>
        </authorList>
    </citation>
    <scope>NUCLEOTIDE SEQUENCE</scope>
    <source>
        <strain evidence="8">CCM 8606</strain>
    </source>
</reference>
<organism evidence="8 9">
    <name type="scientific">Galliscardovia ingluviei</name>
    <dbReference type="NCBI Taxonomy" id="1769422"/>
    <lineage>
        <taxon>Bacteria</taxon>
        <taxon>Bacillati</taxon>
        <taxon>Actinomycetota</taxon>
        <taxon>Actinomycetes</taxon>
        <taxon>Bifidobacteriales</taxon>
        <taxon>Bifidobacteriaceae</taxon>
        <taxon>Galliscardovia</taxon>
    </lineage>
</organism>
<evidence type="ECO:0000313" key="8">
    <source>
        <dbReference type="EMBL" id="GGI14521.1"/>
    </source>
</evidence>
<name>A0A8J3EZK0_9BIFI</name>
<keyword evidence="6" id="KW-1133">Transmembrane helix</keyword>
<keyword evidence="9" id="KW-1185">Reference proteome</keyword>
<dbReference type="GO" id="GO:0005524">
    <property type="term" value="F:ATP binding"/>
    <property type="evidence" value="ECO:0007669"/>
    <property type="project" value="UniProtKB-KW"/>
</dbReference>
<evidence type="ECO:0000256" key="3">
    <source>
        <dbReference type="ARBA" id="ARBA00022777"/>
    </source>
</evidence>